<dbReference type="Pfam" id="PF12854">
    <property type="entry name" value="PPR_1"/>
    <property type="match status" value="1"/>
</dbReference>
<feature type="repeat" description="PPR" evidence="2">
    <location>
        <begin position="130"/>
        <end position="164"/>
    </location>
</feature>
<gene>
    <name evidence="6" type="primary">LOC105060401</name>
</gene>
<accession>A0A8N4IC82</accession>
<dbReference type="Proteomes" id="UP000504607">
    <property type="component" value="Unplaced"/>
</dbReference>
<dbReference type="RefSeq" id="XP_029116368.1">
    <property type="nucleotide sequence ID" value="XM_029260535.1"/>
</dbReference>
<evidence type="ECO:0000313" key="6">
    <source>
        <dbReference type="RefSeq" id="XP_029116368.1"/>
    </source>
</evidence>
<evidence type="ECO:0000259" key="4">
    <source>
        <dbReference type="Pfam" id="PF14432"/>
    </source>
</evidence>
<dbReference type="InterPro" id="IPR032867">
    <property type="entry name" value="DYW_dom"/>
</dbReference>
<dbReference type="KEGG" id="egu:105060401"/>
<feature type="repeat" description="PPR" evidence="2">
    <location>
        <begin position="332"/>
        <end position="366"/>
    </location>
</feature>
<feature type="repeat" description="PPR" evidence="2">
    <location>
        <begin position="231"/>
        <end position="265"/>
    </location>
</feature>
<keyword evidence="5" id="KW-1185">Reference proteome</keyword>
<sequence length="739" mass="82964">MPSWISLSSSASSSSPLPSIRTNESQKGFLENLHLLSLSKQGRFHEARQFLSFMDSSGILIGTDFYKILFESCRAQRSLHDGRFFHQHMLKNLGRTDSYGVLGDCLLGMYFDSAGFDDARKLFEEMRDKTLNHWGIMISGYAENGLFHEAIALFYKMRSEGFRLEPTIITCLLRACSTALELELGRQIHSYVAKTGFVPDVSVDTELVNLYVKCGCLESSALLLDHMVESNVVAWTHLMVGYTQAGRQVEALVLFDRMMQHGVELDHFVFSIVLKACSALEDQEAGRQVHGCIIKLGMDSDVSAGTPIVDFYVKCGSIGDACNAFDRISQPNEVSWSAIITGYAQVDRFEECFEIFRYLRSRDMVSNSFIYTSLFQVCAALADPNSGSQLHADALKRGLVSKLYGESALVTMYSRSGNLDYARRTFELIAEPDTVAWTAIIAGCAYHGCASEALEHFNRMQSHGVKPNFITFIGILNACSHSGLILEARQYLDSMSRLYGVKPTVDHYNCTVDVYCRAGQLEEAFKLINSGSFEPDAMSWKILLGGCTTHQNVDLGKIAGENYIKMEPEDDAAYVLTFNMYASAGRWAEAASIRKMMNGRGVKKEVSCSWITVKDKVHRFIVGDRHHPLTEQIYSKLDELDSLIMLSQQALPVDERSNSFHKERMEQLLDHSERLAIAFGLISIPVNCPILIYKNLRVCKDCHSFTKSVSKVTGHDIIVRDSSRFHHFKDGECSCNNYW</sequence>
<dbReference type="OrthoDB" id="742311at2759"/>
<dbReference type="GO" id="GO:0099402">
    <property type="term" value="P:plant organ development"/>
    <property type="evidence" value="ECO:0007669"/>
    <property type="project" value="UniProtKB-ARBA"/>
</dbReference>
<dbReference type="Pfam" id="PF20430">
    <property type="entry name" value="Eplus_motif"/>
    <property type="match status" value="1"/>
</dbReference>
<dbReference type="Pfam" id="PF14432">
    <property type="entry name" value="DYW_deaminase"/>
    <property type="match status" value="1"/>
</dbReference>
<dbReference type="PANTHER" id="PTHR47926:SF378">
    <property type="entry name" value="PENTATRICOPEPTIDE REPEAT (PPR) SUPERFAMILY PROTEIN"/>
    <property type="match status" value="1"/>
</dbReference>
<reference evidence="6" key="1">
    <citation type="submission" date="2025-08" db="UniProtKB">
        <authorList>
            <consortium name="RefSeq"/>
        </authorList>
    </citation>
    <scope>IDENTIFICATION</scope>
</reference>
<evidence type="ECO:0000313" key="5">
    <source>
        <dbReference type="Proteomes" id="UP000504607"/>
    </source>
</evidence>
<dbReference type="FunFam" id="1.25.40.10:FF:000158">
    <property type="entry name" value="pentatricopeptide repeat-containing protein At2g33680"/>
    <property type="match status" value="1"/>
</dbReference>
<feature type="repeat" description="PPR" evidence="2">
    <location>
        <begin position="433"/>
        <end position="467"/>
    </location>
</feature>
<dbReference type="InterPro" id="IPR046848">
    <property type="entry name" value="E_motif"/>
</dbReference>
<evidence type="ECO:0000256" key="2">
    <source>
        <dbReference type="PROSITE-ProRule" id="PRU00708"/>
    </source>
</evidence>
<dbReference type="GO" id="GO:0008270">
    <property type="term" value="F:zinc ion binding"/>
    <property type="evidence" value="ECO:0007669"/>
    <property type="project" value="InterPro"/>
</dbReference>
<keyword evidence="1" id="KW-0677">Repeat</keyword>
<dbReference type="NCBIfam" id="TIGR00756">
    <property type="entry name" value="PPR"/>
    <property type="match status" value="4"/>
</dbReference>
<dbReference type="Pfam" id="PF01535">
    <property type="entry name" value="PPR"/>
    <property type="match status" value="2"/>
</dbReference>
<dbReference type="PROSITE" id="PS51375">
    <property type="entry name" value="PPR"/>
    <property type="match status" value="4"/>
</dbReference>
<dbReference type="InterPro" id="IPR046849">
    <property type="entry name" value="E2_motif"/>
</dbReference>
<organism evidence="5 6">
    <name type="scientific">Elaeis guineensis var. tenera</name>
    <name type="common">Oil palm</name>
    <dbReference type="NCBI Taxonomy" id="51953"/>
    <lineage>
        <taxon>Eukaryota</taxon>
        <taxon>Viridiplantae</taxon>
        <taxon>Streptophyta</taxon>
        <taxon>Embryophyta</taxon>
        <taxon>Tracheophyta</taxon>
        <taxon>Spermatophyta</taxon>
        <taxon>Magnoliopsida</taxon>
        <taxon>Liliopsida</taxon>
        <taxon>Arecaceae</taxon>
        <taxon>Arecoideae</taxon>
        <taxon>Cocoseae</taxon>
        <taxon>Elaeidinae</taxon>
        <taxon>Elaeis</taxon>
    </lineage>
</organism>
<evidence type="ECO:0000256" key="3">
    <source>
        <dbReference type="SAM" id="MobiDB-lite"/>
    </source>
</evidence>
<evidence type="ECO:0000256" key="1">
    <source>
        <dbReference type="ARBA" id="ARBA00022737"/>
    </source>
</evidence>
<dbReference type="Pfam" id="PF20431">
    <property type="entry name" value="E_motif"/>
    <property type="match status" value="1"/>
</dbReference>
<dbReference type="GO" id="GO:0003723">
    <property type="term" value="F:RNA binding"/>
    <property type="evidence" value="ECO:0007669"/>
    <property type="project" value="InterPro"/>
</dbReference>
<proteinExistence type="predicted"/>
<dbReference type="PANTHER" id="PTHR47926">
    <property type="entry name" value="PENTATRICOPEPTIDE REPEAT-CONTAINING PROTEIN"/>
    <property type="match status" value="1"/>
</dbReference>
<dbReference type="GO" id="GO:0009451">
    <property type="term" value="P:RNA modification"/>
    <property type="evidence" value="ECO:0007669"/>
    <property type="project" value="InterPro"/>
</dbReference>
<name>A0A8N4IC82_ELAGV</name>
<dbReference type="InterPro" id="IPR046960">
    <property type="entry name" value="PPR_At4g14850-like_plant"/>
</dbReference>
<protein>
    <submittedName>
        <fullName evidence="6">Pentatricopeptide repeat-containing protein At5g13270, chloroplastic</fullName>
    </submittedName>
</protein>
<dbReference type="FunFam" id="1.25.40.10:FF:000309">
    <property type="entry name" value="Pentatricopeptide repeat-containing protein, chloroplastic"/>
    <property type="match status" value="1"/>
</dbReference>
<feature type="region of interest" description="Disordered" evidence="3">
    <location>
        <begin position="1"/>
        <end position="20"/>
    </location>
</feature>
<dbReference type="AlphaFoldDB" id="A0A8N4IC82"/>
<dbReference type="FunFam" id="1.25.40.10:FF:000381">
    <property type="entry name" value="Pentatricopeptide repeat-containing protein"/>
    <property type="match status" value="1"/>
</dbReference>
<feature type="domain" description="DYW" evidence="4">
    <location>
        <begin position="662"/>
        <end position="739"/>
    </location>
</feature>
<dbReference type="InterPro" id="IPR002885">
    <property type="entry name" value="PPR_rpt"/>
</dbReference>
<dbReference type="InterPro" id="IPR011990">
    <property type="entry name" value="TPR-like_helical_dom_sf"/>
</dbReference>
<dbReference type="Pfam" id="PF13041">
    <property type="entry name" value="PPR_2"/>
    <property type="match status" value="2"/>
</dbReference>
<dbReference type="Gene3D" id="1.25.40.10">
    <property type="entry name" value="Tetratricopeptide repeat domain"/>
    <property type="match status" value="4"/>
</dbReference>